<evidence type="ECO:0000313" key="10">
    <source>
        <dbReference type="EMBL" id="HHH12889.1"/>
    </source>
</evidence>
<dbReference type="EMBL" id="DROM01000094">
    <property type="protein sequence ID" value="HHH12889.1"/>
    <property type="molecule type" value="Genomic_DNA"/>
</dbReference>
<dbReference type="GO" id="GO:0016887">
    <property type="term" value="F:ATP hydrolysis activity"/>
    <property type="evidence" value="ECO:0007669"/>
    <property type="project" value="InterPro"/>
</dbReference>
<dbReference type="GO" id="GO:0030253">
    <property type="term" value="P:protein secretion by the type I secretion system"/>
    <property type="evidence" value="ECO:0007669"/>
    <property type="project" value="InterPro"/>
</dbReference>
<evidence type="ECO:0000259" key="8">
    <source>
        <dbReference type="PROSITE" id="PS50893"/>
    </source>
</evidence>
<keyword evidence="4" id="KW-0067">ATP-binding</keyword>
<dbReference type="GO" id="GO:0030256">
    <property type="term" value="C:type I protein secretion system complex"/>
    <property type="evidence" value="ECO:0007669"/>
    <property type="project" value="InterPro"/>
</dbReference>
<evidence type="ECO:0000256" key="4">
    <source>
        <dbReference type="ARBA" id="ARBA00022840"/>
    </source>
</evidence>
<dbReference type="InterPro" id="IPR003439">
    <property type="entry name" value="ABC_transporter-like_ATP-bd"/>
</dbReference>
<keyword evidence="6 7" id="KW-0472">Membrane</keyword>
<name>A0A7C5IXZ0_9GAMM</name>
<dbReference type="InterPro" id="IPR010128">
    <property type="entry name" value="ATPase_T1SS_PrtD-like"/>
</dbReference>
<dbReference type="GO" id="GO:0034040">
    <property type="term" value="F:ATPase-coupled lipid transmembrane transporter activity"/>
    <property type="evidence" value="ECO:0007669"/>
    <property type="project" value="TreeGrafter"/>
</dbReference>
<comment type="caution">
    <text evidence="10">The sequence shown here is derived from an EMBL/GenBank/DDBJ whole genome shotgun (WGS) entry which is preliminary data.</text>
</comment>
<dbReference type="PROSITE" id="PS50929">
    <property type="entry name" value="ABC_TM1F"/>
    <property type="match status" value="1"/>
</dbReference>
<dbReference type="PANTHER" id="PTHR24221">
    <property type="entry name" value="ATP-BINDING CASSETTE SUB-FAMILY B"/>
    <property type="match status" value="1"/>
</dbReference>
<feature type="transmembrane region" description="Helical" evidence="7">
    <location>
        <begin position="161"/>
        <end position="179"/>
    </location>
</feature>
<keyword evidence="5 7" id="KW-1133">Transmembrane helix</keyword>
<evidence type="ECO:0000256" key="5">
    <source>
        <dbReference type="ARBA" id="ARBA00022989"/>
    </source>
</evidence>
<keyword evidence="3" id="KW-0547">Nucleotide-binding</keyword>
<dbReference type="InterPro" id="IPR003593">
    <property type="entry name" value="AAA+_ATPase"/>
</dbReference>
<dbReference type="InterPro" id="IPR036640">
    <property type="entry name" value="ABC1_TM_sf"/>
</dbReference>
<sequence length="483" mass="52124">VRLGQALETGLGEAVFHAAFHAALAAESERRPFRWLATLRGFLSSQAVAALFDAPWIPFYLAVIFLLHPAVGWLAVVAATVLWMLAWVGERRTGPLLRQAGREHEKLAQALSDTLANAEVVEALGMADALRRRWLARREALQSLQTLAADRGGTLRSATRFLRVAVQSLVLGLGAWLVLRGELSGGGMIAASILLGRALAPVEQLIGHWRQWVEARDAWQSLERFLARHPRRPPGLGLPAPRGRLELHEVVVAPPGREKPVLEGVGLELAPGTALGVVGPSAAGKSALARVLVGVWRPIEGEVRLDGARIADWNRDELGRWIGYLPQDVELFAGTVAENIARFGPVEPKAVVRAARRAGVHEMILRLPQGYDTVIGPGGWVLSAGQRQRIGLARALFGDPRLIVLDEPDASLDEAGEAALVKAVVQAKQACRTLVVVSHRARILEAVDRVLVLRDGRAVAQGVPRRDAVDGMRAPRAAGGERS</sequence>
<feature type="domain" description="ABC transporter" evidence="8">
    <location>
        <begin position="245"/>
        <end position="480"/>
    </location>
</feature>
<dbReference type="NCBIfam" id="TIGR01842">
    <property type="entry name" value="type_I_sec_PrtD"/>
    <property type="match status" value="1"/>
</dbReference>
<comment type="subcellular location">
    <subcellularLocation>
        <location evidence="1">Cell membrane</location>
        <topology evidence="1">Multi-pass membrane protein</topology>
    </subcellularLocation>
</comment>
<dbReference type="AlphaFoldDB" id="A0A7C5IXZ0"/>
<dbReference type="Gene3D" id="3.40.50.300">
    <property type="entry name" value="P-loop containing nucleotide triphosphate hydrolases"/>
    <property type="match status" value="1"/>
</dbReference>
<dbReference type="PROSITE" id="PS00211">
    <property type="entry name" value="ABC_TRANSPORTER_1"/>
    <property type="match status" value="1"/>
</dbReference>
<dbReference type="SMART" id="SM00382">
    <property type="entry name" value="AAA"/>
    <property type="match status" value="1"/>
</dbReference>
<keyword evidence="2 7" id="KW-0812">Transmembrane</keyword>
<evidence type="ECO:0000256" key="3">
    <source>
        <dbReference type="ARBA" id="ARBA00022741"/>
    </source>
</evidence>
<feature type="transmembrane region" description="Helical" evidence="7">
    <location>
        <begin position="59"/>
        <end position="88"/>
    </location>
</feature>
<dbReference type="PROSITE" id="PS50893">
    <property type="entry name" value="ABC_TRANSPORTER_2"/>
    <property type="match status" value="1"/>
</dbReference>
<accession>A0A7C5IXZ0</accession>
<feature type="domain" description="ABC transmembrane type-1" evidence="9">
    <location>
        <begin position="38"/>
        <end position="214"/>
    </location>
</feature>
<dbReference type="SUPFAM" id="SSF90123">
    <property type="entry name" value="ABC transporter transmembrane region"/>
    <property type="match status" value="1"/>
</dbReference>
<dbReference type="InterPro" id="IPR039421">
    <property type="entry name" value="Type_1_exporter"/>
</dbReference>
<dbReference type="InterPro" id="IPR027417">
    <property type="entry name" value="P-loop_NTPase"/>
</dbReference>
<dbReference type="InterPro" id="IPR017871">
    <property type="entry name" value="ABC_transporter-like_CS"/>
</dbReference>
<dbReference type="Pfam" id="PF00005">
    <property type="entry name" value="ABC_tran"/>
    <property type="match status" value="1"/>
</dbReference>
<evidence type="ECO:0000256" key="2">
    <source>
        <dbReference type="ARBA" id="ARBA00022692"/>
    </source>
</evidence>
<reference evidence="10" key="1">
    <citation type="journal article" date="2020" name="mSystems">
        <title>Genome- and Community-Level Interaction Insights into Carbon Utilization and Element Cycling Functions of Hydrothermarchaeota in Hydrothermal Sediment.</title>
        <authorList>
            <person name="Zhou Z."/>
            <person name="Liu Y."/>
            <person name="Xu W."/>
            <person name="Pan J."/>
            <person name="Luo Z.H."/>
            <person name="Li M."/>
        </authorList>
    </citation>
    <scope>NUCLEOTIDE SEQUENCE [LARGE SCALE GENOMIC DNA]</scope>
    <source>
        <strain evidence="10">HyVt-535</strain>
    </source>
</reference>
<evidence type="ECO:0000256" key="6">
    <source>
        <dbReference type="ARBA" id="ARBA00023136"/>
    </source>
</evidence>
<organism evidence="10">
    <name type="scientific">Thiolapillus brandeum</name>
    <dbReference type="NCBI Taxonomy" id="1076588"/>
    <lineage>
        <taxon>Bacteria</taxon>
        <taxon>Pseudomonadati</taxon>
        <taxon>Pseudomonadota</taxon>
        <taxon>Gammaproteobacteria</taxon>
        <taxon>Chromatiales</taxon>
        <taxon>Sedimenticolaceae</taxon>
        <taxon>Thiolapillus</taxon>
    </lineage>
</organism>
<dbReference type="GO" id="GO:0005886">
    <property type="term" value="C:plasma membrane"/>
    <property type="evidence" value="ECO:0007669"/>
    <property type="project" value="UniProtKB-SubCell"/>
</dbReference>
<protein>
    <submittedName>
        <fullName evidence="10">Type I secretion system permease/ATPase</fullName>
    </submittedName>
</protein>
<dbReference type="InterPro" id="IPR011527">
    <property type="entry name" value="ABC1_TM_dom"/>
</dbReference>
<dbReference type="GO" id="GO:0140359">
    <property type="term" value="F:ABC-type transporter activity"/>
    <property type="evidence" value="ECO:0007669"/>
    <property type="project" value="InterPro"/>
</dbReference>
<dbReference type="Pfam" id="PF00664">
    <property type="entry name" value="ABC_membrane"/>
    <property type="match status" value="1"/>
</dbReference>
<proteinExistence type="predicted"/>
<dbReference type="Gene3D" id="1.20.1560.10">
    <property type="entry name" value="ABC transporter type 1, transmembrane domain"/>
    <property type="match status" value="1"/>
</dbReference>
<dbReference type="PANTHER" id="PTHR24221:SF248">
    <property type="entry name" value="ABC TRANSPORTER TRANSMEMBRANE REGION"/>
    <property type="match status" value="1"/>
</dbReference>
<evidence type="ECO:0000256" key="7">
    <source>
        <dbReference type="SAM" id="Phobius"/>
    </source>
</evidence>
<evidence type="ECO:0000259" key="9">
    <source>
        <dbReference type="PROSITE" id="PS50929"/>
    </source>
</evidence>
<dbReference type="GO" id="GO:0005524">
    <property type="term" value="F:ATP binding"/>
    <property type="evidence" value="ECO:0007669"/>
    <property type="project" value="UniProtKB-KW"/>
</dbReference>
<dbReference type="SUPFAM" id="SSF52540">
    <property type="entry name" value="P-loop containing nucleoside triphosphate hydrolases"/>
    <property type="match status" value="1"/>
</dbReference>
<gene>
    <name evidence="10" type="ORF">ENJ98_01505</name>
</gene>
<feature type="non-terminal residue" evidence="10">
    <location>
        <position position="1"/>
    </location>
</feature>
<evidence type="ECO:0000256" key="1">
    <source>
        <dbReference type="ARBA" id="ARBA00004651"/>
    </source>
</evidence>
<dbReference type="Proteomes" id="UP000886100">
    <property type="component" value="Unassembled WGS sequence"/>
</dbReference>